<gene>
    <name evidence="2" type="ORF">D9R14_05935</name>
</gene>
<dbReference type="EMBL" id="RCTF01000003">
    <property type="protein sequence ID" value="RLP80586.1"/>
    <property type="molecule type" value="Genomic_DNA"/>
</dbReference>
<accession>A0A3L7AJ92</accession>
<proteinExistence type="predicted"/>
<name>A0A3L7AJ92_9HYPH</name>
<keyword evidence="3" id="KW-1185">Reference proteome</keyword>
<comment type="caution">
    <text evidence="2">The sequence shown here is derived from an EMBL/GenBank/DDBJ whole genome shotgun (WGS) entry which is preliminary data.</text>
</comment>
<sequence>MNGGAENAPISSADMEAEDAAFVRDLWGIGQVDPADLHPFPMDRGRSLEAARSAGFASTAPVEGEGEVPAAPEDTGEDPTPVPSAPEIAYLVPPKREVTLDHPFRYGDREVRAIAIPEPHLGLKLDLVAGLLPSAFDLAWALTSEPADLLRALRGKDGERVLKAAVDALPPELRKAYR</sequence>
<feature type="region of interest" description="Disordered" evidence="1">
    <location>
        <begin position="38"/>
        <end position="90"/>
    </location>
</feature>
<dbReference type="RefSeq" id="WP_121622379.1">
    <property type="nucleotide sequence ID" value="NZ_JBAFVW010000004.1"/>
</dbReference>
<evidence type="ECO:0000256" key="1">
    <source>
        <dbReference type="SAM" id="MobiDB-lite"/>
    </source>
</evidence>
<dbReference type="AlphaFoldDB" id="A0A3L7AJ92"/>
<protein>
    <submittedName>
        <fullName evidence="2">Uncharacterized protein</fullName>
    </submittedName>
</protein>
<organism evidence="2 3">
    <name type="scientific">Xanthobacter tagetidis</name>
    <dbReference type="NCBI Taxonomy" id="60216"/>
    <lineage>
        <taxon>Bacteria</taxon>
        <taxon>Pseudomonadati</taxon>
        <taxon>Pseudomonadota</taxon>
        <taxon>Alphaproteobacteria</taxon>
        <taxon>Hyphomicrobiales</taxon>
        <taxon>Xanthobacteraceae</taxon>
        <taxon>Xanthobacter</taxon>
    </lineage>
</organism>
<evidence type="ECO:0000313" key="3">
    <source>
        <dbReference type="Proteomes" id="UP000269692"/>
    </source>
</evidence>
<reference evidence="2 3" key="1">
    <citation type="submission" date="2018-10" db="EMBL/GenBank/DDBJ databases">
        <title>Xanthobacter tagetidis genome sequencing and assembly.</title>
        <authorList>
            <person name="Maclea K.S."/>
            <person name="Goen A.E."/>
            <person name="Fatima S.A."/>
        </authorList>
    </citation>
    <scope>NUCLEOTIDE SEQUENCE [LARGE SCALE GENOMIC DNA]</scope>
    <source>
        <strain evidence="2 3">ATCC 700314</strain>
    </source>
</reference>
<evidence type="ECO:0000313" key="2">
    <source>
        <dbReference type="EMBL" id="RLP80586.1"/>
    </source>
</evidence>
<dbReference type="Proteomes" id="UP000269692">
    <property type="component" value="Unassembled WGS sequence"/>
</dbReference>